<dbReference type="NCBIfam" id="TIGR02818">
    <property type="entry name" value="adh_III_F_hyde"/>
    <property type="match status" value="1"/>
</dbReference>
<dbReference type="Gene3D" id="3.90.180.10">
    <property type="entry name" value="Medium-chain alcohol dehydrogenases, catalytic domain"/>
    <property type="match status" value="1"/>
</dbReference>
<dbReference type="CDD" id="cd08300">
    <property type="entry name" value="alcohol_DH_class_III"/>
    <property type="match status" value="1"/>
</dbReference>
<dbReference type="EC" id="1.1.1.284" evidence="11"/>
<evidence type="ECO:0000256" key="8">
    <source>
        <dbReference type="ARBA" id="ARBA00048110"/>
    </source>
</evidence>
<evidence type="ECO:0000256" key="5">
    <source>
        <dbReference type="ARBA" id="ARBA00023002"/>
    </source>
</evidence>
<feature type="domain" description="Alcohol dehydrogenase-like C-terminal" evidence="12">
    <location>
        <begin position="214"/>
        <end position="345"/>
    </location>
</feature>
<evidence type="ECO:0000256" key="6">
    <source>
        <dbReference type="ARBA" id="ARBA00023027"/>
    </source>
</evidence>
<dbReference type="PANTHER" id="PTHR43880">
    <property type="entry name" value="ALCOHOL DEHYDROGENASE"/>
    <property type="match status" value="1"/>
</dbReference>
<sequence>MSDSNGSNAPPQPIECRAWVAYEPKKPLKLETVIVNPPQKGEVRVKICYMALCHTDAYTLGGLDPEGLFPSILGHEASGIVESVGEGVTSVKPGDHVIPCYQAFCDACKFCLSRKTNLCGSVRQWTGNGVMKNDSQSRFTVKETGKKIYHFMGTSTFAEYTVVHEVSCAKIREDADLESVCLLGCGVSTGLGAVWNTAKVESGATAAVFGLGTVGLACIEGLVHAGAKRIIGVDIDAKKFEAGMKWGCTECVNPMDHEGRPIQEVIVEMTDGGVDYSFECIGNVEVMRSALECCHKGWGESIIIGVAASGQMIQTRPFQLVTGRVWKGTAFGGFKSRVDVPKLVDRYMNKEIKLRDYITHQMQFEDLNKAFDLLHEGKCLRAVLKAMPEK</sequence>
<evidence type="ECO:0000313" key="15">
    <source>
        <dbReference type="Proteomes" id="UP001472866"/>
    </source>
</evidence>
<dbReference type="InterPro" id="IPR011032">
    <property type="entry name" value="GroES-like_sf"/>
</dbReference>
<gene>
    <name evidence="14" type="ORF">HKI87_08g53050</name>
</gene>
<accession>A0AAX4PDF5</accession>
<protein>
    <recommendedName>
        <fullName evidence="11">S-(hydroxymethyl)glutathione dehydrogenase</fullName>
        <ecNumber evidence="11">1.1.1.284</ecNumber>
    </recommendedName>
</protein>
<dbReference type="GO" id="GO:0005829">
    <property type="term" value="C:cytosol"/>
    <property type="evidence" value="ECO:0007669"/>
    <property type="project" value="TreeGrafter"/>
</dbReference>
<comment type="cofactor">
    <cofactor evidence="1 11">
        <name>Zn(2+)</name>
        <dbReference type="ChEBI" id="CHEBI:29105"/>
    </cofactor>
</comment>
<comment type="catalytic activity">
    <reaction evidence="7">
        <text>S-(hydroxymethyl)glutathione + NADP(+) = S-formylglutathione + NADPH + H(+)</text>
        <dbReference type="Rhea" id="RHEA:19981"/>
        <dbReference type="ChEBI" id="CHEBI:15378"/>
        <dbReference type="ChEBI" id="CHEBI:57688"/>
        <dbReference type="ChEBI" id="CHEBI:57783"/>
        <dbReference type="ChEBI" id="CHEBI:58349"/>
        <dbReference type="ChEBI" id="CHEBI:58758"/>
        <dbReference type="EC" id="1.1.1.284"/>
    </reaction>
</comment>
<evidence type="ECO:0000256" key="7">
    <source>
        <dbReference type="ARBA" id="ARBA00047793"/>
    </source>
</evidence>
<name>A0AAX4PDF5_9CHLO</name>
<evidence type="ECO:0000259" key="12">
    <source>
        <dbReference type="Pfam" id="PF00107"/>
    </source>
</evidence>
<evidence type="ECO:0000256" key="3">
    <source>
        <dbReference type="ARBA" id="ARBA00022723"/>
    </source>
</evidence>
<dbReference type="InterPro" id="IPR013149">
    <property type="entry name" value="ADH-like_C"/>
</dbReference>
<dbReference type="GO" id="GO:0004022">
    <property type="term" value="F:alcohol dehydrogenase (NAD+) activity"/>
    <property type="evidence" value="ECO:0007669"/>
    <property type="project" value="UniProtKB-EC"/>
</dbReference>
<evidence type="ECO:0000256" key="11">
    <source>
        <dbReference type="RuleBase" id="RU362016"/>
    </source>
</evidence>
<dbReference type="SUPFAM" id="SSF51735">
    <property type="entry name" value="NAD(P)-binding Rossmann-fold domains"/>
    <property type="match status" value="1"/>
</dbReference>
<evidence type="ECO:0000259" key="13">
    <source>
        <dbReference type="Pfam" id="PF08240"/>
    </source>
</evidence>
<keyword evidence="3 11" id="KW-0479">Metal-binding</keyword>
<dbReference type="AlphaFoldDB" id="A0AAX4PDF5"/>
<dbReference type="Pfam" id="PF00107">
    <property type="entry name" value="ADH_zinc_N"/>
    <property type="match status" value="1"/>
</dbReference>
<evidence type="ECO:0000256" key="4">
    <source>
        <dbReference type="ARBA" id="ARBA00022833"/>
    </source>
</evidence>
<keyword evidence="6 11" id="KW-0520">NAD</keyword>
<dbReference type="InterPro" id="IPR013154">
    <property type="entry name" value="ADH-like_N"/>
</dbReference>
<dbReference type="InterPro" id="IPR036291">
    <property type="entry name" value="NAD(P)-bd_dom_sf"/>
</dbReference>
<dbReference type="FunFam" id="3.90.180.10:FF:000007">
    <property type="entry name" value="Alcohol dehydrogenase 6"/>
    <property type="match status" value="1"/>
</dbReference>
<dbReference type="Proteomes" id="UP001472866">
    <property type="component" value="Chromosome 08"/>
</dbReference>
<keyword evidence="4 11" id="KW-0862">Zinc</keyword>
<evidence type="ECO:0000256" key="9">
    <source>
        <dbReference type="ARBA" id="ARBA00049164"/>
    </source>
</evidence>
<dbReference type="GO" id="GO:0046294">
    <property type="term" value="P:formaldehyde catabolic process"/>
    <property type="evidence" value="ECO:0007669"/>
    <property type="project" value="InterPro"/>
</dbReference>
<comment type="catalytic activity">
    <reaction evidence="10">
        <text>a primary alcohol + NAD(+) = an aldehyde + NADH + H(+)</text>
        <dbReference type="Rhea" id="RHEA:10736"/>
        <dbReference type="ChEBI" id="CHEBI:15378"/>
        <dbReference type="ChEBI" id="CHEBI:15734"/>
        <dbReference type="ChEBI" id="CHEBI:17478"/>
        <dbReference type="ChEBI" id="CHEBI:57540"/>
        <dbReference type="ChEBI" id="CHEBI:57945"/>
        <dbReference type="EC" id="1.1.1.1"/>
    </reaction>
</comment>
<dbReference type="SUPFAM" id="SSF50129">
    <property type="entry name" value="GroES-like"/>
    <property type="match status" value="2"/>
</dbReference>
<dbReference type="GO" id="GO:0008270">
    <property type="term" value="F:zinc ion binding"/>
    <property type="evidence" value="ECO:0007669"/>
    <property type="project" value="InterPro"/>
</dbReference>
<keyword evidence="5 11" id="KW-0560">Oxidoreductase</keyword>
<dbReference type="EMBL" id="CP151508">
    <property type="protein sequence ID" value="WZN63754.1"/>
    <property type="molecule type" value="Genomic_DNA"/>
</dbReference>
<dbReference type="FunFam" id="3.40.50.720:FF:000003">
    <property type="entry name" value="S-(hydroxymethyl)glutathione dehydrogenase"/>
    <property type="match status" value="1"/>
</dbReference>
<comment type="catalytic activity">
    <reaction evidence="9">
        <text>a secondary alcohol + NAD(+) = a ketone + NADH + H(+)</text>
        <dbReference type="Rhea" id="RHEA:10740"/>
        <dbReference type="ChEBI" id="CHEBI:15378"/>
        <dbReference type="ChEBI" id="CHEBI:17087"/>
        <dbReference type="ChEBI" id="CHEBI:35681"/>
        <dbReference type="ChEBI" id="CHEBI:57540"/>
        <dbReference type="ChEBI" id="CHEBI:57945"/>
        <dbReference type="EC" id="1.1.1.1"/>
    </reaction>
</comment>
<keyword evidence="15" id="KW-1185">Reference proteome</keyword>
<feature type="domain" description="Alcohol dehydrogenase-like N-terminal" evidence="13">
    <location>
        <begin position="40"/>
        <end position="172"/>
    </location>
</feature>
<reference evidence="14 15" key="1">
    <citation type="submission" date="2024-03" db="EMBL/GenBank/DDBJ databases">
        <title>Complete genome sequence of the green alga Chloropicon roscoffensis RCC1871.</title>
        <authorList>
            <person name="Lemieux C."/>
            <person name="Pombert J.-F."/>
            <person name="Otis C."/>
            <person name="Turmel M."/>
        </authorList>
    </citation>
    <scope>NUCLEOTIDE SEQUENCE [LARGE SCALE GENOMIC DNA]</scope>
    <source>
        <strain evidence="14 15">RCC1871</strain>
    </source>
</reference>
<dbReference type="Pfam" id="PF08240">
    <property type="entry name" value="ADH_N"/>
    <property type="match status" value="1"/>
</dbReference>
<dbReference type="InterPro" id="IPR002328">
    <property type="entry name" value="ADH_Zn_CS"/>
</dbReference>
<proteinExistence type="inferred from homology"/>
<dbReference type="Gene3D" id="3.40.50.720">
    <property type="entry name" value="NAD(P)-binding Rossmann-like Domain"/>
    <property type="match status" value="1"/>
</dbReference>
<evidence type="ECO:0000256" key="10">
    <source>
        <dbReference type="ARBA" id="ARBA00049243"/>
    </source>
</evidence>
<dbReference type="PROSITE" id="PS00059">
    <property type="entry name" value="ADH_ZINC"/>
    <property type="match status" value="1"/>
</dbReference>
<dbReference type="GO" id="GO:0051903">
    <property type="term" value="F:S-(hydroxymethyl)glutathione dehydrogenase [NAD(P)+] activity"/>
    <property type="evidence" value="ECO:0007669"/>
    <property type="project" value="UniProtKB-EC"/>
</dbReference>
<comment type="catalytic activity">
    <reaction evidence="8 11">
        <text>S-(hydroxymethyl)glutathione + NAD(+) = S-formylglutathione + NADH + H(+)</text>
        <dbReference type="Rhea" id="RHEA:19985"/>
        <dbReference type="ChEBI" id="CHEBI:15378"/>
        <dbReference type="ChEBI" id="CHEBI:57540"/>
        <dbReference type="ChEBI" id="CHEBI:57688"/>
        <dbReference type="ChEBI" id="CHEBI:57945"/>
        <dbReference type="ChEBI" id="CHEBI:58758"/>
        <dbReference type="EC" id="1.1.1.284"/>
    </reaction>
</comment>
<evidence type="ECO:0000256" key="1">
    <source>
        <dbReference type="ARBA" id="ARBA00001947"/>
    </source>
</evidence>
<dbReference type="InterPro" id="IPR014183">
    <property type="entry name" value="ADH_3"/>
</dbReference>
<dbReference type="PANTHER" id="PTHR43880:SF12">
    <property type="entry name" value="ALCOHOL DEHYDROGENASE CLASS-3"/>
    <property type="match status" value="1"/>
</dbReference>
<evidence type="ECO:0000313" key="14">
    <source>
        <dbReference type="EMBL" id="WZN63754.1"/>
    </source>
</evidence>
<evidence type="ECO:0000256" key="2">
    <source>
        <dbReference type="ARBA" id="ARBA00010902"/>
    </source>
</evidence>
<organism evidence="14 15">
    <name type="scientific">Chloropicon roscoffensis</name>
    <dbReference type="NCBI Taxonomy" id="1461544"/>
    <lineage>
        <taxon>Eukaryota</taxon>
        <taxon>Viridiplantae</taxon>
        <taxon>Chlorophyta</taxon>
        <taxon>Chloropicophyceae</taxon>
        <taxon>Chloropicales</taxon>
        <taxon>Chloropicaceae</taxon>
        <taxon>Chloropicon</taxon>
    </lineage>
</organism>
<comment type="similarity">
    <text evidence="2 11">Belongs to the zinc-containing alcohol dehydrogenase family. Class-III subfamily.</text>
</comment>